<dbReference type="EMBL" id="CP032744">
    <property type="protein sequence ID" value="AYJ37457.1"/>
    <property type="molecule type" value="Genomic_DNA"/>
</dbReference>
<dbReference type="GO" id="GO:0016747">
    <property type="term" value="F:acyltransferase activity, transferring groups other than amino-acyl groups"/>
    <property type="evidence" value="ECO:0007669"/>
    <property type="project" value="InterPro"/>
</dbReference>
<dbReference type="KEGG" id="lpx:ASU28_01770"/>
<dbReference type="InterPro" id="IPR016181">
    <property type="entry name" value="Acyl_CoA_acyltransferase"/>
</dbReference>
<evidence type="ECO:0000256" key="1">
    <source>
        <dbReference type="ARBA" id="ARBA00022679"/>
    </source>
</evidence>
<dbReference type="EMBL" id="BDOR01000002">
    <property type="protein sequence ID" value="GBF01204.1"/>
    <property type="molecule type" value="Genomic_DNA"/>
</dbReference>
<dbReference type="AlphaFoldDB" id="A0A098R7W5"/>
<dbReference type="EMBL" id="SEHH01000009">
    <property type="protein sequence ID" value="TBX52750.1"/>
    <property type="molecule type" value="Genomic_DNA"/>
</dbReference>
<keyword evidence="2" id="KW-0012">Acyltransferase</keyword>
<feature type="domain" description="N-acetyltransferase" evidence="3">
    <location>
        <begin position="4"/>
        <end position="147"/>
    </location>
</feature>
<dbReference type="Pfam" id="PF13673">
    <property type="entry name" value="Acetyltransf_10"/>
    <property type="match status" value="1"/>
</dbReference>
<protein>
    <submittedName>
        <fullName evidence="6">GNAT family N-acetyltransferase</fullName>
    </submittedName>
    <submittedName>
        <fullName evidence="5">GNAT family acetyltransferase</fullName>
    </submittedName>
</protein>
<proteinExistence type="predicted"/>
<dbReference type="InterPro" id="IPR000182">
    <property type="entry name" value="GNAT_dom"/>
</dbReference>
<evidence type="ECO:0000313" key="6">
    <source>
        <dbReference type="EMBL" id="TBX52750.1"/>
    </source>
</evidence>
<dbReference type="RefSeq" id="WP_021730487.1">
    <property type="nucleotide sequence ID" value="NZ_AVAI01000037.1"/>
</dbReference>
<dbReference type="SUPFAM" id="SSF55729">
    <property type="entry name" value="Acyl-CoA N-acyltransferases (Nat)"/>
    <property type="match status" value="1"/>
</dbReference>
<dbReference type="PROSITE" id="PS51186">
    <property type="entry name" value="GNAT"/>
    <property type="match status" value="1"/>
</dbReference>
<dbReference type="PANTHER" id="PTHR43800">
    <property type="entry name" value="PEPTIDYL-LYSINE N-ACETYLTRANSFERASE YJAB"/>
    <property type="match status" value="1"/>
</dbReference>
<dbReference type="Proteomes" id="UP000236162">
    <property type="component" value="Unassembled WGS sequence"/>
</dbReference>
<dbReference type="Gene3D" id="3.40.630.30">
    <property type="match status" value="1"/>
</dbReference>
<keyword evidence="1 6" id="KW-0808">Transferase</keyword>
<evidence type="ECO:0000313" key="5">
    <source>
        <dbReference type="EMBL" id="GBF01204.1"/>
    </source>
</evidence>
<evidence type="ECO:0000256" key="2">
    <source>
        <dbReference type="ARBA" id="ARBA00023315"/>
    </source>
</evidence>
<dbReference type="CDD" id="cd04301">
    <property type="entry name" value="NAT_SF"/>
    <property type="match status" value="1"/>
</dbReference>
<evidence type="ECO:0000313" key="4">
    <source>
        <dbReference type="EMBL" id="AYJ37457.1"/>
    </source>
</evidence>
<accession>A0A098R7W5</accession>
<dbReference type="Proteomes" id="UP000292648">
    <property type="component" value="Unassembled WGS sequence"/>
</dbReference>
<evidence type="ECO:0000259" key="3">
    <source>
        <dbReference type="PROSITE" id="PS51186"/>
    </source>
</evidence>
<reference evidence="5 7" key="1">
    <citation type="submission" date="2017-04" db="EMBL/GenBank/DDBJ databases">
        <title>In vitro and in silico characterization of Lactobacillus paraplantarum D2-1, a starter culture for soymilk fermentation.</title>
        <authorList>
            <person name="Endo A."/>
            <person name="Sasaki F."/>
            <person name="Maeno S."/>
            <person name="Kanesaki Y."/>
            <person name="Kubota E."/>
            <person name="Torres G.A."/>
            <person name="Tomita S."/>
            <person name="Nakagawa J."/>
        </authorList>
    </citation>
    <scope>NUCLEOTIDE SEQUENCE [LARGE SCALE GENOMIC DNA]</scope>
    <source>
        <strain evidence="5 7">D2-1</strain>
    </source>
</reference>
<name>A0A098R7W5_9LACO</name>
<dbReference type="HOGENOM" id="CLU_013985_21_2_9"/>
<reference evidence="6 9" key="3">
    <citation type="submission" date="2019-01" db="EMBL/GenBank/DDBJ databases">
        <title>Draft genome sequence of Lactobacillus paraplantarum OSY-TC318, a Producer of the novel lantibiotic Paraplantaracin TC318.</title>
        <authorList>
            <person name="Hussein W.E."/>
            <person name="Huang E."/>
            <person name="Yousef A.E."/>
        </authorList>
    </citation>
    <scope>NUCLEOTIDE SEQUENCE [LARGE SCALE GENOMIC DNA]</scope>
    <source>
        <strain evidence="6 9">OSY-TC318</strain>
    </source>
</reference>
<sequence length="147" mass="16800">MKTEHLTHLTPQQLDQLMSIWLSGNLTAHPFVHTGYWHEQAPFVRAALQEAEIIIGLADDPDDRILGFIGLQANYIAGLFIRKDAQHQGIGTALLTLVKNNHQCLRLNVYIANRQAVAFYHHSGFRVLNQTIDQATNQPEYTMQWQR</sequence>
<keyword evidence="7" id="KW-1185">Reference proteome</keyword>
<dbReference type="PANTHER" id="PTHR43800:SF1">
    <property type="entry name" value="PEPTIDYL-LYSINE N-ACETYLTRANSFERASE YJAB"/>
    <property type="match status" value="1"/>
</dbReference>
<dbReference type="eggNOG" id="COG0456">
    <property type="taxonomic scope" value="Bacteria"/>
</dbReference>
<evidence type="ECO:0000313" key="7">
    <source>
        <dbReference type="Proteomes" id="UP000236162"/>
    </source>
</evidence>
<organism evidence="6 9">
    <name type="scientific">Lactiplantibacillus paraplantarum</name>
    <dbReference type="NCBI Taxonomy" id="60520"/>
    <lineage>
        <taxon>Bacteria</taxon>
        <taxon>Bacillati</taxon>
        <taxon>Bacillota</taxon>
        <taxon>Bacilli</taxon>
        <taxon>Lactobacillales</taxon>
        <taxon>Lactobacillaceae</taxon>
        <taxon>Lactiplantibacillus</taxon>
    </lineage>
</organism>
<evidence type="ECO:0000313" key="8">
    <source>
        <dbReference type="Proteomes" id="UP000277896"/>
    </source>
</evidence>
<dbReference type="Proteomes" id="UP000277896">
    <property type="component" value="Chromosome"/>
</dbReference>
<evidence type="ECO:0000313" key="9">
    <source>
        <dbReference type="Proteomes" id="UP000292648"/>
    </source>
</evidence>
<reference evidence="4 8" key="2">
    <citation type="submission" date="2018-10" db="EMBL/GenBank/DDBJ databases">
        <title>Genome seuquencing of Lactobacillus species.</title>
        <authorList>
            <person name="Baek C."/>
            <person name="Yi H."/>
        </authorList>
    </citation>
    <scope>NUCLEOTIDE SEQUENCE [LARGE SCALE GENOMIC DNA]</scope>
    <source>
        <strain evidence="4 8">DSM 10667</strain>
    </source>
</reference>
<gene>
    <name evidence="6" type="ORF">EUZ87_00980</name>
    <name evidence="4" type="ORF">LP667_00820</name>
    <name evidence="5" type="ORF">LPPLD21_00708</name>
</gene>